<dbReference type="InterPro" id="IPR036873">
    <property type="entry name" value="Rhodanese-like_dom_sf"/>
</dbReference>
<dbReference type="CDD" id="cd00158">
    <property type="entry name" value="RHOD"/>
    <property type="match status" value="1"/>
</dbReference>
<evidence type="ECO:0000313" key="2">
    <source>
        <dbReference type="EMBL" id="RDC63159.1"/>
    </source>
</evidence>
<dbReference type="PANTHER" id="PTHR43031">
    <property type="entry name" value="FAD-DEPENDENT OXIDOREDUCTASE"/>
    <property type="match status" value="1"/>
</dbReference>
<gene>
    <name evidence="2" type="ORF">AHMF7616_01760</name>
</gene>
<comment type="caution">
    <text evidence="2">The sequence shown here is derived from an EMBL/GenBank/DDBJ whole genome shotgun (WGS) entry which is preliminary data.</text>
</comment>
<accession>A0A369QJW8</accession>
<dbReference type="OrthoDB" id="598065at2"/>
<name>A0A369QJW8_9BACT</name>
<evidence type="ECO:0000313" key="3">
    <source>
        <dbReference type="Proteomes" id="UP000253919"/>
    </source>
</evidence>
<dbReference type="InterPro" id="IPR001763">
    <property type="entry name" value="Rhodanese-like_dom"/>
</dbReference>
<evidence type="ECO:0000259" key="1">
    <source>
        <dbReference type="PROSITE" id="PS50206"/>
    </source>
</evidence>
<keyword evidence="3" id="KW-1185">Reference proteome</keyword>
<feature type="domain" description="Rhodanese" evidence="1">
    <location>
        <begin position="50"/>
        <end position="139"/>
    </location>
</feature>
<dbReference type="InterPro" id="IPR050229">
    <property type="entry name" value="GlpE_sulfurtransferase"/>
</dbReference>
<dbReference type="RefSeq" id="WP_115372505.1">
    <property type="nucleotide sequence ID" value="NZ_QASA01000001.1"/>
</dbReference>
<dbReference type="PROSITE" id="PS50206">
    <property type="entry name" value="RHODANESE_3"/>
    <property type="match status" value="1"/>
</dbReference>
<dbReference type="EMBL" id="QASA01000001">
    <property type="protein sequence ID" value="RDC63159.1"/>
    <property type="molecule type" value="Genomic_DNA"/>
</dbReference>
<dbReference type="PANTHER" id="PTHR43031:SF16">
    <property type="entry name" value="OXIDOREDUCTASE"/>
    <property type="match status" value="1"/>
</dbReference>
<reference evidence="2 3" key="1">
    <citation type="submission" date="2018-04" db="EMBL/GenBank/DDBJ databases">
        <title>Adhaeribacter sp. HMF7616 genome sequencing and assembly.</title>
        <authorList>
            <person name="Kang H."/>
            <person name="Kang J."/>
            <person name="Cha I."/>
            <person name="Kim H."/>
            <person name="Joh K."/>
        </authorList>
    </citation>
    <scope>NUCLEOTIDE SEQUENCE [LARGE SCALE GENOMIC DNA]</scope>
    <source>
        <strain evidence="2 3">HMF7616</strain>
    </source>
</reference>
<sequence length="167" mass="19103">MKKSTLLVSLLLGFAFPGCGQKAFDQQFRLLYRNTVPLILAKDLARDLQQNEGIVLLDTRSPAEFAVSHLPQARFIDYNSFAVEQLKDMAKKTPIVVYCSVGVRSERVGEKLQQAGFKNVRNLYGGIFEWKNKGFAVYHHQNVPTDSVHAYNRYWGQWLTKATKVYE</sequence>
<dbReference type="SMART" id="SM00450">
    <property type="entry name" value="RHOD"/>
    <property type="match status" value="1"/>
</dbReference>
<organism evidence="2 3">
    <name type="scientific">Adhaeribacter pallidiroseus</name>
    <dbReference type="NCBI Taxonomy" id="2072847"/>
    <lineage>
        <taxon>Bacteria</taxon>
        <taxon>Pseudomonadati</taxon>
        <taxon>Bacteroidota</taxon>
        <taxon>Cytophagia</taxon>
        <taxon>Cytophagales</taxon>
        <taxon>Hymenobacteraceae</taxon>
        <taxon>Adhaeribacter</taxon>
    </lineage>
</organism>
<protein>
    <recommendedName>
        <fullName evidence="1">Rhodanese domain-containing protein</fullName>
    </recommendedName>
</protein>
<dbReference type="Pfam" id="PF00581">
    <property type="entry name" value="Rhodanese"/>
    <property type="match status" value="1"/>
</dbReference>
<dbReference type="Gene3D" id="3.40.250.10">
    <property type="entry name" value="Rhodanese-like domain"/>
    <property type="match status" value="1"/>
</dbReference>
<dbReference type="AlphaFoldDB" id="A0A369QJW8"/>
<dbReference type="SUPFAM" id="SSF52821">
    <property type="entry name" value="Rhodanese/Cell cycle control phosphatase"/>
    <property type="match status" value="1"/>
</dbReference>
<dbReference type="NCBIfam" id="NF045521">
    <property type="entry name" value="rhoda_near_glyco"/>
    <property type="match status" value="1"/>
</dbReference>
<dbReference type="Proteomes" id="UP000253919">
    <property type="component" value="Unassembled WGS sequence"/>
</dbReference>
<proteinExistence type="predicted"/>